<evidence type="ECO:0000256" key="1">
    <source>
        <dbReference type="ARBA" id="ARBA00005896"/>
    </source>
</evidence>
<keyword evidence="4" id="KW-0560">Oxidoreductase</keyword>
<dbReference type="InterPro" id="IPR051178">
    <property type="entry name" value="TfdA_dioxygenase"/>
</dbReference>
<keyword evidence="8" id="KW-1185">Reference proteome</keyword>
<dbReference type="Pfam" id="PF02668">
    <property type="entry name" value="TauD"/>
    <property type="match status" value="1"/>
</dbReference>
<evidence type="ECO:0000256" key="4">
    <source>
        <dbReference type="ARBA" id="ARBA00023002"/>
    </source>
</evidence>
<dbReference type="Gene3D" id="3.60.130.10">
    <property type="entry name" value="Clavaminate synthase-like"/>
    <property type="match status" value="1"/>
</dbReference>
<organism evidence="7 8">
    <name type="scientific">Siccirubricoccus deserti</name>
    <dbReference type="NCBI Taxonomy" id="2013562"/>
    <lineage>
        <taxon>Bacteria</taxon>
        <taxon>Pseudomonadati</taxon>
        <taxon>Pseudomonadota</taxon>
        <taxon>Alphaproteobacteria</taxon>
        <taxon>Acetobacterales</taxon>
        <taxon>Roseomonadaceae</taxon>
        <taxon>Siccirubricoccus</taxon>
    </lineage>
</organism>
<evidence type="ECO:0000313" key="7">
    <source>
        <dbReference type="EMBL" id="MBC4016712.1"/>
    </source>
</evidence>
<dbReference type="AlphaFoldDB" id="A0A9X0R1P7"/>
<keyword evidence="2" id="KW-0479">Metal-binding</keyword>
<dbReference type="GO" id="GO:0046872">
    <property type="term" value="F:metal ion binding"/>
    <property type="evidence" value="ECO:0007669"/>
    <property type="project" value="UniProtKB-KW"/>
</dbReference>
<dbReference type="InterPro" id="IPR003819">
    <property type="entry name" value="TauD/TfdA-like"/>
</dbReference>
<dbReference type="PANTHER" id="PTHR43779:SF3">
    <property type="entry name" value="(3R)-3-[(CARBOXYMETHYL)AMINO]FATTY ACID OXYGENASE_DECARBOXYLASE"/>
    <property type="match status" value="1"/>
</dbReference>
<comment type="caution">
    <text evidence="7">The sequence shown here is derived from an EMBL/GenBank/DDBJ whole genome shotgun (WGS) entry which is preliminary data.</text>
</comment>
<sequence>MSGSFELIRPLAGANFGGLLRATGAVGAAAVVRAAEAEPAALPQALAECGGLLLLPGMEEMAEAPELLLRLSRLFGPEVENYRETGMAPNMVHATVPEIFLVSNTPPALRQPPPMPDPPLTADGRLPVQFPHRRGWHTDQSYRRPPPDVSLFLAVIPVPQGQGQTLFADASAAYAALSPTMKARIEGLEGLHISSGAGRKRDAVLAGGTPRVLAPHERPQRQPLVRVHPVTGRRALYMCEYGQMDWLEGPIAGMEPGPHGEGGALLEALMAHATRPEFVYVHEWTRGDLVVWDNRCTVHAATWFDAARERRLMWRTTVSGNPGAAYAGERKSWIAAE</sequence>
<dbReference type="SUPFAM" id="SSF51197">
    <property type="entry name" value="Clavaminate synthase-like"/>
    <property type="match status" value="1"/>
</dbReference>
<protein>
    <submittedName>
        <fullName evidence="7">TauD/TfdA family dioxygenase</fullName>
    </submittedName>
</protein>
<evidence type="ECO:0000256" key="3">
    <source>
        <dbReference type="ARBA" id="ARBA00022964"/>
    </source>
</evidence>
<dbReference type="RefSeq" id="WP_186771483.1">
    <property type="nucleotide sequence ID" value="NZ_JACOMF010000018.1"/>
</dbReference>
<gene>
    <name evidence="7" type="ORF">H7965_15425</name>
</gene>
<feature type="domain" description="TauD/TfdA-like" evidence="6">
    <location>
        <begin position="38"/>
        <end position="317"/>
    </location>
</feature>
<evidence type="ECO:0000313" key="8">
    <source>
        <dbReference type="Proteomes" id="UP000600101"/>
    </source>
</evidence>
<keyword evidence="3 7" id="KW-0223">Dioxygenase</keyword>
<dbReference type="Proteomes" id="UP000600101">
    <property type="component" value="Unassembled WGS sequence"/>
</dbReference>
<dbReference type="PANTHER" id="PTHR43779">
    <property type="entry name" value="DIOXYGENASE RV0097-RELATED"/>
    <property type="match status" value="1"/>
</dbReference>
<proteinExistence type="inferred from homology"/>
<dbReference type="GO" id="GO:0016706">
    <property type="term" value="F:2-oxoglutarate-dependent dioxygenase activity"/>
    <property type="evidence" value="ECO:0007669"/>
    <property type="project" value="UniProtKB-ARBA"/>
</dbReference>
<accession>A0A9X0R1P7</accession>
<evidence type="ECO:0000256" key="5">
    <source>
        <dbReference type="ARBA" id="ARBA00023004"/>
    </source>
</evidence>
<comment type="similarity">
    <text evidence="1">Belongs to the TfdA dioxygenase family.</text>
</comment>
<evidence type="ECO:0000256" key="2">
    <source>
        <dbReference type="ARBA" id="ARBA00022723"/>
    </source>
</evidence>
<dbReference type="InterPro" id="IPR042098">
    <property type="entry name" value="TauD-like_sf"/>
</dbReference>
<keyword evidence="5" id="KW-0408">Iron</keyword>
<evidence type="ECO:0000259" key="6">
    <source>
        <dbReference type="Pfam" id="PF02668"/>
    </source>
</evidence>
<dbReference type="EMBL" id="JACOMF010000018">
    <property type="protein sequence ID" value="MBC4016712.1"/>
    <property type="molecule type" value="Genomic_DNA"/>
</dbReference>
<reference evidence="7" key="1">
    <citation type="submission" date="2020-08" db="EMBL/GenBank/DDBJ databases">
        <authorList>
            <person name="Hu Y."/>
            <person name="Nguyen S.V."/>
            <person name="Li F."/>
            <person name="Fanning S."/>
        </authorList>
    </citation>
    <scope>NUCLEOTIDE SEQUENCE</scope>
    <source>
        <strain evidence="7">SYSU D8009</strain>
    </source>
</reference>
<name>A0A9X0R1P7_9PROT</name>